<sequence>MRRLIAAGGKTLDKADEHTIYTDQVTTFRQRTSRTPRERQ</sequence>
<organism evidence="1">
    <name type="scientific">uncultured Coleofasciculus sp</name>
    <dbReference type="NCBI Taxonomy" id="1267456"/>
    <lineage>
        <taxon>Bacteria</taxon>
        <taxon>Bacillati</taxon>
        <taxon>Cyanobacteriota</taxon>
        <taxon>Cyanophyceae</taxon>
        <taxon>Coleofasciculales</taxon>
        <taxon>Coleofasciculaceae</taxon>
        <taxon>Coleofasciculus</taxon>
        <taxon>environmental samples</taxon>
    </lineage>
</organism>
<reference evidence="1" key="1">
    <citation type="submission" date="2020-02" db="EMBL/GenBank/DDBJ databases">
        <authorList>
            <person name="Meier V. D."/>
        </authorList>
    </citation>
    <scope>NUCLEOTIDE SEQUENCE</scope>
    <source>
        <strain evidence="1">AVDCRST_MAG92</strain>
    </source>
</reference>
<dbReference type="AlphaFoldDB" id="A0A6J4K8D5"/>
<proteinExistence type="predicted"/>
<evidence type="ECO:0000313" key="1">
    <source>
        <dbReference type="EMBL" id="CAA9298614.1"/>
    </source>
</evidence>
<dbReference type="EMBL" id="CADCTM010000866">
    <property type="protein sequence ID" value="CAA9298614.1"/>
    <property type="molecule type" value="Genomic_DNA"/>
</dbReference>
<name>A0A6J4K8D5_9CYAN</name>
<protein>
    <submittedName>
        <fullName evidence="1">Uncharacterized protein</fullName>
    </submittedName>
</protein>
<accession>A0A6J4K8D5</accession>
<gene>
    <name evidence="1" type="ORF">AVDCRST_MAG92-4914</name>
</gene>